<evidence type="ECO:0000256" key="8">
    <source>
        <dbReference type="SAM" id="MobiDB-lite"/>
    </source>
</evidence>
<dbReference type="Pfam" id="PF13677">
    <property type="entry name" value="MotB_plug"/>
    <property type="match status" value="1"/>
</dbReference>
<evidence type="ECO:0000256" key="7">
    <source>
        <dbReference type="PROSITE-ProRule" id="PRU00473"/>
    </source>
</evidence>
<dbReference type="InterPro" id="IPR050330">
    <property type="entry name" value="Bact_OuterMem_StrucFunc"/>
</dbReference>
<dbReference type="GO" id="GO:0005886">
    <property type="term" value="C:plasma membrane"/>
    <property type="evidence" value="ECO:0007669"/>
    <property type="project" value="UniProtKB-SubCell"/>
</dbReference>
<comment type="caution">
    <text evidence="11">The sequence shown here is derived from an EMBL/GenBank/DDBJ whole genome shotgun (WGS) entry which is preliminary data.</text>
</comment>
<accession>A0A4U1IFR8</accession>
<comment type="similarity">
    <text evidence="2">Belongs to the MotB family.</text>
</comment>
<keyword evidence="3" id="KW-1003">Cell membrane</keyword>
<evidence type="ECO:0000256" key="1">
    <source>
        <dbReference type="ARBA" id="ARBA00004162"/>
    </source>
</evidence>
<keyword evidence="6 7" id="KW-0472">Membrane</keyword>
<evidence type="ECO:0000259" key="10">
    <source>
        <dbReference type="PROSITE" id="PS51123"/>
    </source>
</evidence>
<dbReference type="Proteomes" id="UP000305539">
    <property type="component" value="Unassembled WGS sequence"/>
</dbReference>
<gene>
    <name evidence="11" type="ORF">FAZ69_02360</name>
</gene>
<dbReference type="Pfam" id="PF00691">
    <property type="entry name" value="OmpA"/>
    <property type="match status" value="1"/>
</dbReference>
<feature type="domain" description="OmpA-like" evidence="10">
    <location>
        <begin position="148"/>
        <end position="270"/>
    </location>
</feature>
<dbReference type="InterPro" id="IPR006665">
    <property type="entry name" value="OmpA-like"/>
</dbReference>
<evidence type="ECO:0000313" key="11">
    <source>
        <dbReference type="EMBL" id="TKC92537.1"/>
    </source>
</evidence>
<feature type="region of interest" description="Disordered" evidence="8">
    <location>
        <begin position="1"/>
        <end position="22"/>
    </location>
</feature>
<proteinExistence type="inferred from homology"/>
<keyword evidence="5 9" id="KW-1133">Transmembrane helix</keyword>
<dbReference type="InterPro" id="IPR036737">
    <property type="entry name" value="OmpA-like_sf"/>
</dbReference>
<comment type="subcellular location">
    <subcellularLocation>
        <location evidence="1">Cell membrane</location>
        <topology evidence="1">Single-pass membrane protein</topology>
    </subcellularLocation>
</comment>
<evidence type="ECO:0000256" key="9">
    <source>
        <dbReference type="SAM" id="Phobius"/>
    </source>
</evidence>
<name>A0A4U1IFR8_9BURK</name>
<dbReference type="PROSITE" id="PS51123">
    <property type="entry name" value="OMPA_2"/>
    <property type="match status" value="1"/>
</dbReference>
<keyword evidence="12" id="KW-1185">Reference proteome</keyword>
<evidence type="ECO:0000256" key="5">
    <source>
        <dbReference type="ARBA" id="ARBA00022989"/>
    </source>
</evidence>
<dbReference type="GO" id="GO:0016301">
    <property type="term" value="F:kinase activity"/>
    <property type="evidence" value="ECO:0007669"/>
    <property type="project" value="UniProtKB-KW"/>
</dbReference>
<sequence length="305" mass="32962">MKKDDAHHSPAIIKRGSKHHDEHHGGAWKVAFADFMLALMVLFMVLWVMSASTQEERMKIAAQVSGSPVIDGGAGIFEQNSKTPQIAPYAPHAAEGSKDRDKGGDDVSPYASSSADSLAQQQALAAAIQAQAKALGLDKNLETIMTQDGLRIIVHDSDDHGMFVRSSDVLEPQVATLFLSLVPVLTQVKNKVVIAGHTDSAQYTDSSVFNNNWNLSSRRALRVRQTLEDGGLDDRQVLEVIGMADKVPARGSDATGEHDRRVELMILTTKAEQDWMRFFRMEGMSAKIVGSGAAVRLASGAAATN</sequence>
<dbReference type="PANTHER" id="PTHR30329">
    <property type="entry name" value="STATOR ELEMENT OF FLAGELLAR MOTOR COMPLEX"/>
    <property type="match status" value="1"/>
</dbReference>
<keyword evidence="11" id="KW-0418">Kinase</keyword>
<reference evidence="11 12" key="1">
    <citation type="submission" date="2019-04" db="EMBL/GenBank/DDBJ databases">
        <title>Trinickia sp. 7GSK02, isolated from subtropical forest soil.</title>
        <authorList>
            <person name="Gao Z.-H."/>
            <person name="Qiu L.-H."/>
        </authorList>
    </citation>
    <scope>NUCLEOTIDE SEQUENCE [LARGE SCALE GENOMIC DNA]</scope>
    <source>
        <strain evidence="11 12">7GSK02</strain>
    </source>
</reference>
<dbReference type="Gene3D" id="3.30.1330.60">
    <property type="entry name" value="OmpA-like domain"/>
    <property type="match status" value="1"/>
</dbReference>
<keyword evidence="11" id="KW-0808">Transferase</keyword>
<keyword evidence="4 9" id="KW-0812">Transmembrane</keyword>
<feature type="region of interest" description="Disordered" evidence="8">
    <location>
        <begin position="88"/>
        <end position="112"/>
    </location>
</feature>
<protein>
    <submittedName>
        <fullName evidence="11">Histidine kinase</fullName>
    </submittedName>
</protein>
<feature type="transmembrane region" description="Helical" evidence="9">
    <location>
        <begin position="30"/>
        <end position="49"/>
    </location>
</feature>
<evidence type="ECO:0000256" key="2">
    <source>
        <dbReference type="ARBA" id="ARBA00008914"/>
    </source>
</evidence>
<dbReference type="SUPFAM" id="SSF103088">
    <property type="entry name" value="OmpA-like"/>
    <property type="match status" value="1"/>
</dbReference>
<feature type="compositionally biased region" description="Basic and acidic residues" evidence="8">
    <location>
        <begin position="95"/>
        <end position="105"/>
    </location>
</feature>
<dbReference type="RefSeq" id="WP_136892320.1">
    <property type="nucleotide sequence ID" value="NZ_SWJE01000001.1"/>
</dbReference>
<organism evidence="11 12">
    <name type="scientific">Trinickia terrae</name>
    <dbReference type="NCBI Taxonomy" id="2571161"/>
    <lineage>
        <taxon>Bacteria</taxon>
        <taxon>Pseudomonadati</taxon>
        <taxon>Pseudomonadota</taxon>
        <taxon>Betaproteobacteria</taxon>
        <taxon>Burkholderiales</taxon>
        <taxon>Burkholderiaceae</taxon>
        <taxon>Trinickia</taxon>
    </lineage>
</organism>
<evidence type="ECO:0000256" key="4">
    <source>
        <dbReference type="ARBA" id="ARBA00022692"/>
    </source>
</evidence>
<dbReference type="AlphaFoldDB" id="A0A4U1IFR8"/>
<dbReference type="CDD" id="cd07185">
    <property type="entry name" value="OmpA_C-like"/>
    <property type="match status" value="1"/>
</dbReference>
<dbReference type="OrthoDB" id="9809186at2"/>
<evidence type="ECO:0000256" key="6">
    <source>
        <dbReference type="ARBA" id="ARBA00023136"/>
    </source>
</evidence>
<dbReference type="InterPro" id="IPR025713">
    <property type="entry name" value="MotB-like_N_dom"/>
</dbReference>
<dbReference type="EMBL" id="SWJE01000001">
    <property type="protein sequence ID" value="TKC92537.1"/>
    <property type="molecule type" value="Genomic_DNA"/>
</dbReference>
<evidence type="ECO:0000256" key="3">
    <source>
        <dbReference type="ARBA" id="ARBA00022475"/>
    </source>
</evidence>
<evidence type="ECO:0000313" key="12">
    <source>
        <dbReference type="Proteomes" id="UP000305539"/>
    </source>
</evidence>
<dbReference type="PANTHER" id="PTHR30329:SF21">
    <property type="entry name" value="LIPOPROTEIN YIAD-RELATED"/>
    <property type="match status" value="1"/>
</dbReference>